<gene>
    <name evidence="3" type="ORF">EOE66_07940</name>
</gene>
<evidence type="ECO:0000313" key="4">
    <source>
        <dbReference type="Proteomes" id="UP000285575"/>
    </source>
</evidence>
<dbReference type="PANTHER" id="PTHR30388">
    <property type="entry name" value="ALDEHYDE OXIDOREDUCTASE MOLYBDENUM COFACTOR ASSEMBLY PROTEIN"/>
    <property type="match status" value="1"/>
</dbReference>
<dbReference type="InterPro" id="IPR052698">
    <property type="entry name" value="MoCofactor_Util/Proc"/>
</dbReference>
<dbReference type="Pfam" id="PF02625">
    <property type="entry name" value="XdhC_CoxI"/>
    <property type="match status" value="1"/>
</dbReference>
<evidence type="ECO:0008006" key="5">
    <source>
        <dbReference type="Google" id="ProtNLM"/>
    </source>
</evidence>
<dbReference type="Proteomes" id="UP000285575">
    <property type="component" value="Unassembled WGS sequence"/>
</dbReference>
<reference evidence="3 4" key="1">
    <citation type="submission" date="2019-01" db="EMBL/GenBank/DDBJ databases">
        <authorList>
            <person name="Chen W.-M."/>
        </authorList>
    </citation>
    <scope>NUCLEOTIDE SEQUENCE [LARGE SCALE GENOMIC DNA]</scope>
    <source>
        <strain evidence="3 4">KYPY4</strain>
    </source>
</reference>
<organism evidence="3 4">
    <name type="scientific">Rubrivivax rivuli</name>
    <dbReference type="NCBI Taxonomy" id="1862385"/>
    <lineage>
        <taxon>Bacteria</taxon>
        <taxon>Pseudomonadati</taxon>
        <taxon>Pseudomonadota</taxon>
        <taxon>Betaproteobacteria</taxon>
        <taxon>Burkholderiales</taxon>
        <taxon>Sphaerotilaceae</taxon>
        <taxon>Rubrivivax</taxon>
    </lineage>
</organism>
<comment type="caution">
    <text evidence="3">The sequence shown here is derived from an EMBL/GenBank/DDBJ whole genome shotgun (WGS) entry which is preliminary data.</text>
</comment>
<dbReference type="Gene3D" id="3.40.50.720">
    <property type="entry name" value="NAD(P)-binding Rossmann-like Domain"/>
    <property type="match status" value="1"/>
</dbReference>
<dbReference type="PANTHER" id="PTHR30388:SF6">
    <property type="entry name" value="XANTHINE DEHYDROGENASE SUBUNIT A-RELATED"/>
    <property type="match status" value="1"/>
</dbReference>
<keyword evidence="4" id="KW-1185">Reference proteome</keyword>
<dbReference type="InterPro" id="IPR027051">
    <property type="entry name" value="XdhC_Rossmann_dom"/>
</dbReference>
<dbReference type="Pfam" id="PF13478">
    <property type="entry name" value="XdhC_C"/>
    <property type="match status" value="1"/>
</dbReference>
<dbReference type="AlphaFoldDB" id="A0A437RLH2"/>
<feature type="domain" description="XdhC Rossmann" evidence="2">
    <location>
        <begin position="119"/>
        <end position="252"/>
    </location>
</feature>
<evidence type="ECO:0000259" key="2">
    <source>
        <dbReference type="Pfam" id="PF13478"/>
    </source>
</evidence>
<dbReference type="OrthoDB" id="9815497at2"/>
<dbReference type="InterPro" id="IPR003777">
    <property type="entry name" value="XdhC_CoxI"/>
</dbReference>
<dbReference type="EMBL" id="SACR01000002">
    <property type="protein sequence ID" value="RVU47651.1"/>
    <property type="molecule type" value="Genomic_DNA"/>
</dbReference>
<sequence length="310" mass="31063">MNSLDILSAAQRLQQQGQPYALVSVLRVLAPASAKPGDKAIVTAEGIQQGWIGGGCAQPAVMRTVRLALQDGKARVIRIAPAEDGSVRELDDVLEFGMSCHSGGTLELFVDPMLPAARLTVIGDTPLAAALTALAPRVGLPVTVLAQGADAARFPDATRVVPSDEPGADIGPGSFVVVATQGRRDVQGLRAALSLHARQVFFVASARKAGVLKAALLESGADAAAVDAIVAPAGQAIGAQTPEEIALSVLAAVVAARRGAPAGAPVEAPVEASVAAPAAAAAPALRPKPLPLPLPELPVIGGSCCGGGKS</sequence>
<feature type="domain" description="XdhC- CoxI" evidence="1">
    <location>
        <begin position="14"/>
        <end position="79"/>
    </location>
</feature>
<proteinExistence type="predicted"/>
<protein>
    <recommendedName>
        <fullName evidence="5">XdhC /CoxI family-like protein</fullName>
    </recommendedName>
</protein>
<dbReference type="RefSeq" id="WP_128228113.1">
    <property type="nucleotide sequence ID" value="NZ_SACR01000002.1"/>
</dbReference>
<accession>A0A437RLH2</accession>
<evidence type="ECO:0000259" key="1">
    <source>
        <dbReference type="Pfam" id="PF02625"/>
    </source>
</evidence>
<evidence type="ECO:0000313" key="3">
    <source>
        <dbReference type="EMBL" id="RVU47651.1"/>
    </source>
</evidence>
<name>A0A437RLH2_9BURK</name>